<comment type="caution">
    <text evidence="2">The sequence shown here is derived from an EMBL/GenBank/DDBJ whole genome shotgun (WGS) entry which is preliminary data.</text>
</comment>
<feature type="region of interest" description="Disordered" evidence="1">
    <location>
        <begin position="150"/>
        <end position="170"/>
    </location>
</feature>
<dbReference type="Proteomes" id="UP001157418">
    <property type="component" value="Unassembled WGS sequence"/>
</dbReference>
<name>A0AAU9NFL8_9ASTR</name>
<feature type="region of interest" description="Disordered" evidence="1">
    <location>
        <begin position="89"/>
        <end position="137"/>
    </location>
</feature>
<organism evidence="2 3">
    <name type="scientific">Lactuca virosa</name>
    <dbReference type="NCBI Taxonomy" id="75947"/>
    <lineage>
        <taxon>Eukaryota</taxon>
        <taxon>Viridiplantae</taxon>
        <taxon>Streptophyta</taxon>
        <taxon>Embryophyta</taxon>
        <taxon>Tracheophyta</taxon>
        <taxon>Spermatophyta</taxon>
        <taxon>Magnoliopsida</taxon>
        <taxon>eudicotyledons</taxon>
        <taxon>Gunneridae</taxon>
        <taxon>Pentapetalae</taxon>
        <taxon>asterids</taxon>
        <taxon>campanulids</taxon>
        <taxon>Asterales</taxon>
        <taxon>Asteraceae</taxon>
        <taxon>Cichorioideae</taxon>
        <taxon>Cichorieae</taxon>
        <taxon>Lactucinae</taxon>
        <taxon>Lactuca</taxon>
    </lineage>
</organism>
<reference evidence="2 3" key="1">
    <citation type="submission" date="2022-01" db="EMBL/GenBank/DDBJ databases">
        <authorList>
            <person name="Xiong W."/>
            <person name="Schranz E."/>
        </authorList>
    </citation>
    <scope>NUCLEOTIDE SEQUENCE [LARGE SCALE GENOMIC DNA]</scope>
</reference>
<dbReference type="InterPro" id="IPR044798">
    <property type="entry name" value="EAF1A/B"/>
</dbReference>
<keyword evidence="3" id="KW-1185">Reference proteome</keyword>
<feature type="compositionally biased region" description="Low complexity" evidence="1">
    <location>
        <begin position="195"/>
        <end position="213"/>
    </location>
</feature>
<dbReference type="GO" id="GO:0035267">
    <property type="term" value="C:NuA4 histone acetyltransferase complex"/>
    <property type="evidence" value="ECO:0007669"/>
    <property type="project" value="InterPro"/>
</dbReference>
<feature type="compositionally biased region" description="Polar residues" evidence="1">
    <location>
        <begin position="150"/>
        <end position="160"/>
    </location>
</feature>
<evidence type="ECO:0000256" key="1">
    <source>
        <dbReference type="SAM" id="MobiDB-lite"/>
    </source>
</evidence>
<feature type="compositionally biased region" description="Pro residues" evidence="1">
    <location>
        <begin position="95"/>
        <end position="107"/>
    </location>
</feature>
<evidence type="ECO:0000313" key="3">
    <source>
        <dbReference type="Proteomes" id="UP001157418"/>
    </source>
</evidence>
<protein>
    <submittedName>
        <fullName evidence="2">Uncharacterized protein</fullName>
    </submittedName>
</protein>
<feature type="compositionally biased region" description="Polar residues" evidence="1">
    <location>
        <begin position="115"/>
        <end position="127"/>
    </location>
</feature>
<proteinExistence type="predicted"/>
<dbReference type="AlphaFoldDB" id="A0AAU9NFL8"/>
<dbReference type="PANTHER" id="PTHR46774">
    <property type="entry name" value="CHROMATIN MODIFICATION-RELATED PROTEIN EAF1 A-RELATED"/>
    <property type="match status" value="1"/>
</dbReference>
<sequence length="252" mass="27020">MALLPILGTRFEFTPLNLLVYCILIEECLKQHYRRTQDPKQLQQPHTSHAFALSQVMPNNLNGGPVLPSVLYYVVPVGFQGPSGLPVLNHSTRPPMLPGSGPSPTPSAPSSSNSVHGTNLPSASSPLNPAGKEDTGSLERGRYRYNQMLSPRNANQSSLPPGSHSVTDRGVRMLPAGSGMGVMCGMTRGIKMERPPSSSIMNSTTSLLTSSTPTPTPTFVQGNSVLRSHDAMHMIRPNQNTVVAEQASQSQL</sequence>
<gene>
    <name evidence="2" type="ORF">LVIROSA_LOCUS22977</name>
</gene>
<dbReference type="PANTHER" id="PTHR46774:SF3">
    <property type="entry name" value="CHROMATIN MODIFICATION-RELATED PROTEIN EAF1 A-RELATED"/>
    <property type="match status" value="1"/>
</dbReference>
<dbReference type="EMBL" id="CAKMRJ010004445">
    <property type="protein sequence ID" value="CAH1436609.1"/>
    <property type="molecule type" value="Genomic_DNA"/>
</dbReference>
<feature type="region of interest" description="Disordered" evidence="1">
    <location>
        <begin position="194"/>
        <end position="216"/>
    </location>
</feature>
<evidence type="ECO:0000313" key="2">
    <source>
        <dbReference type="EMBL" id="CAH1436609.1"/>
    </source>
</evidence>
<accession>A0AAU9NFL8</accession>